<feature type="domain" description="RNase III" evidence="15">
    <location>
        <begin position="3"/>
        <end position="130"/>
    </location>
</feature>
<feature type="binding site" evidence="13">
    <location>
        <position position="43"/>
    </location>
    <ligand>
        <name>Mg(2+)</name>
        <dbReference type="ChEBI" id="CHEBI:18420"/>
    </ligand>
</feature>
<dbReference type="AlphaFoldDB" id="A0A2K9C545"/>
<dbReference type="GO" id="GO:0006397">
    <property type="term" value="P:mRNA processing"/>
    <property type="evidence" value="ECO:0007669"/>
    <property type="project" value="UniProtKB-UniRule"/>
</dbReference>
<dbReference type="InterPro" id="IPR014720">
    <property type="entry name" value="dsRBD_dom"/>
</dbReference>
<dbReference type="GO" id="GO:0046872">
    <property type="term" value="F:metal ion binding"/>
    <property type="evidence" value="ECO:0007669"/>
    <property type="project" value="UniProtKB-KW"/>
</dbReference>
<dbReference type="SMART" id="SM00535">
    <property type="entry name" value="RIBOc"/>
    <property type="match status" value="1"/>
</dbReference>
<dbReference type="GO" id="GO:0004525">
    <property type="term" value="F:ribonuclease III activity"/>
    <property type="evidence" value="ECO:0007669"/>
    <property type="project" value="UniProtKB-UniRule"/>
</dbReference>
<dbReference type="EMBL" id="CP025257">
    <property type="protein sequence ID" value="AUF83407.1"/>
    <property type="molecule type" value="Genomic_DNA"/>
</dbReference>
<keyword evidence="13" id="KW-0699">rRNA-binding</keyword>
<reference evidence="16 17" key="1">
    <citation type="submission" date="2017-12" db="EMBL/GenBank/DDBJ databases">
        <title>Mesoplasma syrphidae YJS, Complete Genome.</title>
        <authorList>
            <person name="Knight T.F."/>
            <person name="Citino T."/>
            <person name="Rubinstein R."/>
            <person name="Neuschaefer Z."/>
        </authorList>
    </citation>
    <scope>NUCLEOTIDE SEQUENCE [LARGE SCALE GENOMIC DNA]</scope>
    <source>
        <strain evidence="16 17">YJS</strain>
    </source>
</reference>
<evidence type="ECO:0000256" key="4">
    <source>
        <dbReference type="ARBA" id="ARBA00022664"/>
    </source>
</evidence>
<keyword evidence="17" id="KW-1185">Reference proteome</keyword>
<dbReference type="Pfam" id="PF14622">
    <property type="entry name" value="Ribonucleas_3_3"/>
    <property type="match status" value="1"/>
</dbReference>
<dbReference type="PROSITE" id="PS50137">
    <property type="entry name" value="DS_RBD"/>
    <property type="match status" value="1"/>
</dbReference>
<evidence type="ECO:0000256" key="12">
    <source>
        <dbReference type="ARBA" id="ARBA00049596"/>
    </source>
</evidence>
<keyword evidence="11 13" id="KW-0694">RNA-binding</keyword>
<evidence type="ECO:0000256" key="2">
    <source>
        <dbReference type="ARBA" id="ARBA00010183"/>
    </source>
</evidence>
<dbReference type="RefSeq" id="WP_027048509.1">
    <property type="nucleotide sequence ID" value="NZ_CP025257.1"/>
</dbReference>
<gene>
    <name evidence="13 16" type="primary">rnc</name>
    <name evidence="16" type="ORF">CXP39_01125</name>
</gene>
<evidence type="ECO:0000256" key="8">
    <source>
        <dbReference type="ARBA" id="ARBA00022759"/>
    </source>
</evidence>
<dbReference type="PANTHER" id="PTHR14950">
    <property type="entry name" value="DICER-RELATED"/>
    <property type="match status" value="1"/>
</dbReference>
<evidence type="ECO:0000256" key="3">
    <source>
        <dbReference type="ARBA" id="ARBA00022552"/>
    </source>
</evidence>
<dbReference type="KEGG" id="msyr:CXP39_01125"/>
<feature type="binding site" evidence="13">
    <location>
        <position position="119"/>
    </location>
    <ligand>
        <name>Mg(2+)</name>
        <dbReference type="ChEBI" id="CHEBI:18420"/>
    </ligand>
</feature>
<proteinExistence type="inferred from homology"/>
<dbReference type="OrthoDB" id="9805026at2"/>
<dbReference type="InterPro" id="IPR000999">
    <property type="entry name" value="RNase_III_dom"/>
</dbReference>
<dbReference type="FunFam" id="1.10.1520.10:FF:000001">
    <property type="entry name" value="Ribonuclease 3"/>
    <property type="match status" value="1"/>
</dbReference>
<evidence type="ECO:0000313" key="17">
    <source>
        <dbReference type="Proteomes" id="UP000233419"/>
    </source>
</evidence>
<dbReference type="Gene3D" id="1.10.1520.10">
    <property type="entry name" value="Ribonuclease III domain"/>
    <property type="match status" value="1"/>
</dbReference>
<dbReference type="Proteomes" id="UP000233419">
    <property type="component" value="Chromosome"/>
</dbReference>
<evidence type="ECO:0000259" key="14">
    <source>
        <dbReference type="PROSITE" id="PS50137"/>
    </source>
</evidence>
<evidence type="ECO:0000256" key="1">
    <source>
        <dbReference type="ARBA" id="ARBA00000109"/>
    </source>
</evidence>
<protein>
    <recommendedName>
        <fullName evidence="13">Ribonuclease 3</fullName>
        <ecNumber evidence="13">3.1.26.3</ecNumber>
    </recommendedName>
    <alternativeName>
        <fullName evidence="13">Ribonuclease III</fullName>
        <shortName evidence="13">RNase III</shortName>
    </alternativeName>
</protein>
<keyword evidence="10 13" id="KW-0460">Magnesium</keyword>
<dbReference type="PROSITE" id="PS50142">
    <property type="entry name" value="RNASE_3_2"/>
    <property type="match status" value="1"/>
</dbReference>
<comment type="subunit">
    <text evidence="13">Homodimer.</text>
</comment>
<dbReference type="GO" id="GO:0008033">
    <property type="term" value="P:tRNA processing"/>
    <property type="evidence" value="ECO:0007669"/>
    <property type="project" value="UniProtKB-KW"/>
</dbReference>
<dbReference type="SUPFAM" id="SSF69065">
    <property type="entry name" value="RNase III domain-like"/>
    <property type="match status" value="1"/>
</dbReference>
<comment type="catalytic activity">
    <reaction evidence="1 13">
        <text>Endonucleolytic cleavage to 5'-phosphomonoester.</text>
        <dbReference type="EC" id="3.1.26.3"/>
    </reaction>
</comment>
<dbReference type="CDD" id="cd10845">
    <property type="entry name" value="DSRM_RNAse_III_family"/>
    <property type="match status" value="1"/>
</dbReference>
<evidence type="ECO:0000256" key="13">
    <source>
        <dbReference type="HAMAP-Rule" id="MF_00104"/>
    </source>
</evidence>
<evidence type="ECO:0000256" key="7">
    <source>
        <dbReference type="ARBA" id="ARBA00022723"/>
    </source>
</evidence>
<dbReference type="NCBIfam" id="TIGR02191">
    <property type="entry name" value="RNaseIII"/>
    <property type="match status" value="1"/>
</dbReference>
<evidence type="ECO:0000256" key="6">
    <source>
        <dbReference type="ARBA" id="ARBA00022722"/>
    </source>
</evidence>
<evidence type="ECO:0000256" key="10">
    <source>
        <dbReference type="ARBA" id="ARBA00022842"/>
    </source>
</evidence>
<dbReference type="CDD" id="cd00593">
    <property type="entry name" value="RIBOc"/>
    <property type="match status" value="1"/>
</dbReference>
<dbReference type="InterPro" id="IPR011907">
    <property type="entry name" value="RNase_III"/>
</dbReference>
<dbReference type="InterPro" id="IPR036389">
    <property type="entry name" value="RNase_III_sf"/>
</dbReference>
<dbReference type="Pfam" id="PF00035">
    <property type="entry name" value="dsrm"/>
    <property type="match status" value="1"/>
</dbReference>
<comment type="subcellular location">
    <subcellularLocation>
        <location evidence="13">Cytoplasm</location>
    </subcellularLocation>
</comment>
<dbReference type="SMART" id="SM00358">
    <property type="entry name" value="DSRM"/>
    <property type="match status" value="1"/>
</dbReference>
<dbReference type="GO" id="GO:0006364">
    <property type="term" value="P:rRNA processing"/>
    <property type="evidence" value="ECO:0007669"/>
    <property type="project" value="UniProtKB-UniRule"/>
</dbReference>
<dbReference type="HAMAP" id="MF_00104">
    <property type="entry name" value="RNase_III"/>
    <property type="match status" value="1"/>
</dbReference>
<dbReference type="PROSITE" id="PS00517">
    <property type="entry name" value="RNASE_3_1"/>
    <property type="match status" value="1"/>
</dbReference>
<keyword evidence="7 13" id="KW-0479">Metal-binding</keyword>
<comment type="function">
    <text evidence="12 13">Digests double-stranded RNA. Involved in the processing of primary rRNA transcript to yield the immediate precursors to the large and small rRNAs (23S and 16S). Processes some mRNAs, and tRNAs when they are encoded in the rRNA operon. Processes pre-crRNA and tracrRNA of type II CRISPR loci if present in the organism.</text>
</comment>
<accession>A0A2K9C545</accession>
<dbReference type="GO" id="GO:0005737">
    <property type="term" value="C:cytoplasm"/>
    <property type="evidence" value="ECO:0007669"/>
    <property type="project" value="UniProtKB-SubCell"/>
</dbReference>
<keyword evidence="13" id="KW-0963">Cytoplasm</keyword>
<keyword evidence="3 13" id="KW-0698">rRNA processing</keyword>
<name>A0A2K9C545_9MOLU</name>
<feature type="active site" evidence="13">
    <location>
        <position position="47"/>
    </location>
</feature>
<keyword evidence="9 13" id="KW-0378">Hydrolase</keyword>
<keyword evidence="4 13" id="KW-0507">mRNA processing</keyword>
<keyword evidence="6 13" id="KW-0540">Nuclease</keyword>
<evidence type="ECO:0000256" key="9">
    <source>
        <dbReference type="ARBA" id="ARBA00022801"/>
    </source>
</evidence>
<dbReference type="GO" id="GO:0019843">
    <property type="term" value="F:rRNA binding"/>
    <property type="evidence" value="ECO:0007669"/>
    <property type="project" value="UniProtKB-KW"/>
</dbReference>
<dbReference type="PANTHER" id="PTHR14950:SF37">
    <property type="entry name" value="ENDORIBONUCLEASE DICER"/>
    <property type="match status" value="1"/>
</dbReference>
<sequence length="229" mass="26546">MTIQEFLLRFKIIPKNNRLYEEAVTHNSYANESHLKYTYQRLEFLGDAILQMYVSKYFFLNHPKSAEGILTKNRSNVVREESLATVAREINLGRIIRLGQGEINSKGYDKDSILADVFEAFTAAIYLDQGEKVLLEWLTATLFEYISRPDFIKQVKDHKSELQELLQADNRCDLKYIVEKERHIEKDNRTEYTVSVNLSGQKFGFGKGFSKQEAEQNAAKDCLLKMKKG</sequence>
<comment type="similarity">
    <text evidence="2">Belongs to the ribonuclease III family.</text>
</comment>
<dbReference type="Gene3D" id="3.30.160.20">
    <property type="match status" value="1"/>
</dbReference>
<feature type="domain" description="DRBM" evidence="14">
    <location>
        <begin position="157"/>
        <end position="228"/>
    </location>
</feature>
<keyword evidence="5 13" id="KW-0819">tRNA processing</keyword>
<evidence type="ECO:0000259" key="15">
    <source>
        <dbReference type="PROSITE" id="PS50142"/>
    </source>
</evidence>
<evidence type="ECO:0000313" key="16">
    <source>
        <dbReference type="EMBL" id="AUF83407.1"/>
    </source>
</evidence>
<dbReference type="SUPFAM" id="SSF54768">
    <property type="entry name" value="dsRNA-binding domain-like"/>
    <property type="match status" value="1"/>
</dbReference>
<evidence type="ECO:0000256" key="11">
    <source>
        <dbReference type="ARBA" id="ARBA00022884"/>
    </source>
</evidence>
<keyword evidence="8 13" id="KW-0255">Endonuclease</keyword>
<feature type="active site" evidence="13">
    <location>
        <position position="119"/>
    </location>
</feature>
<dbReference type="EC" id="3.1.26.3" evidence="13"/>
<comment type="cofactor">
    <cofactor evidence="13">
        <name>Mg(2+)</name>
        <dbReference type="ChEBI" id="CHEBI:18420"/>
    </cofactor>
</comment>
<feature type="binding site" evidence="13">
    <location>
        <position position="116"/>
    </location>
    <ligand>
        <name>Mg(2+)</name>
        <dbReference type="ChEBI" id="CHEBI:18420"/>
    </ligand>
</feature>
<organism evidence="16 17">
    <name type="scientific">Mesoplasma syrphidae</name>
    <dbReference type="NCBI Taxonomy" id="225999"/>
    <lineage>
        <taxon>Bacteria</taxon>
        <taxon>Bacillati</taxon>
        <taxon>Mycoplasmatota</taxon>
        <taxon>Mollicutes</taxon>
        <taxon>Entomoplasmatales</taxon>
        <taxon>Entomoplasmataceae</taxon>
        <taxon>Mesoplasma</taxon>
    </lineage>
</organism>
<evidence type="ECO:0000256" key="5">
    <source>
        <dbReference type="ARBA" id="ARBA00022694"/>
    </source>
</evidence>